<protein>
    <submittedName>
        <fullName evidence="3">PAS fold</fullName>
    </submittedName>
</protein>
<accession>A0A380BYC1</accession>
<feature type="compositionally biased region" description="Polar residues" evidence="1">
    <location>
        <begin position="320"/>
        <end position="337"/>
    </location>
</feature>
<name>A0A380BYC1_9GAMM</name>
<evidence type="ECO:0000259" key="2">
    <source>
        <dbReference type="Pfam" id="PF08448"/>
    </source>
</evidence>
<dbReference type="Proteomes" id="UP000254069">
    <property type="component" value="Unassembled WGS sequence"/>
</dbReference>
<evidence type="ECO:0000256" key="1">
    <source>
        <dbReference type="SAM" id="MobiDB-lite"/>
    </source>
</evidence>
<sequence>MTDTEEALALLAAPCTDKRFFQRALRALALVTQCRWAGFGRLKNDSQGEIIAFCDNKQSLPAFEFELAGSPCESLYQQQETSTHILHARDLQKRFPHFAMIREIGAQSYQAELILGSDGKPVGHIFVLDTLPQAESAKSKEFFRILAQRIGLEYHRMLVSRELSMHKQMIATTDHLLAFIGTDYCYRMVSKGYEQLFNRVKEEIIGKHITELHGVSVFEKKIRPLLERAFNGETLEANQWLHPPHLAAPLLMSVRHSPCINDAGEICGVIVSSHDITRLSALALSSLGTEPLDLNSGSLGAKDLSTKNLNKENLSAEPPNANNLSTQLGQELKTANS</sequence>
<dbReference type="InterPro" id="IPR000014">
    <property type="entry name" value="PAS"/>
</dbReference>
<gene>
    <name evidence="3" type="ORF">NCTC10738_04157</name>
</gene>
<dbReference type="RefSeq" id="WP_115390453.1">
    <property type="nucleotide sequence ID" value="NZ_CP046378.1"/>
</dbReference>
<dbReference type="AlphaFoldDB" id="A0A380BYC1"/>
<feature type="region of interest" description="Disordered" evidence="1">
    <location>
        <begin position="311"/>
        <end position="337"/>
    </location>
</feature>
<evidence type="ECO:0000313" key="3">
    <source>
        <dbReference type="EMBL" id="SUJ09383.1"/>
    </source>
</evidence>
<dbReference type="SUPFAM" id="SSF55785">
    <property type="entry name" value="PYP-like sensor domain (PAS domain)"/>
    <property type="match status" value="1"/>
</dbReference>
<proteinExistence type="predicted"/>
<dbReference type="InterPro" id="IPR013656">
    <property type="entry name" value="PAS_4"/>
</dbReference>
<reference evidence="3 4" key="1">
    <citation type="submission" date="2018-06" db="EMBL/GenBank/DDBJ databases">
        <authorList>
            <consortium name="Pathogen Informatics"/>
            <person name="Doyle S."/>
        </authorList>
    </citation>
    <scope>NUCLEOTIDE SEQUENCE [LARGE SCALE GENOMIC DNA]</scope>
    <source>
        <strain evidence="3 4">NCTC10738</strain>
    </source>
</reference>
<dbReference type="EMBL" id="UGYO01000002">
    <property type="protein sequence ID" value="SUJ09383.1"/>
    <property type="molecule type" value="Genomic_DNA"/>
</dbReference>
<feature type="domain" description="PAS fold-4" evidence="2">
    <location>
        <begin position="176"/>
        <end position="279"/>
    </location>
</feature>
<dbReference type="SUPFAM" id="SSF55781">
    <property type="entry name" value="GAF domain-like"/>
    <property type="match status" value="1"/>
</dbReference>
<evidence type="ECO:0000313" key="4">
    <source>
        <dbReference type="Proteomes" id="UP000254069"/>
    </source>
</evidence>
<dbReference type="CDD" id="cd00130">
    <property type="entry name" value="PAS"/>
    <property type="match status" value="1"/>
</dbReference>
<dbReference type="Gene3D" id="3.30.450.20">
    <property type="entry name" value="PAS domain"/>
    <property type="match status" value="1"/>
</dbReference>
<dbReference type="InterPro" id="IPR035965">
    <property type="entry name" value="PAS-like_dom_sf"/>
</dbReference>
<dbReference type="Pfam" id="PF08448">
    <property type="entry name" value="PAS_4"/>
    <property type="match status" value="1"/>
</dbReference>
<keyword evidence="4" id="KW-1185">Reference proteome</keyword>
<organism evidence="3 4">
    <name type="scientific">Shewanella algae</name>
    <dbReference type="NCBI Taxonomy" id="38313"/>
    <lineage>
        <taxon>Bacteria</taxon>
        <taxon>Pseudomonadati</taxon>
        <taxon>Pseudomonadota</taxon>
        <taxon>Gammaproteobacteria</taxon>
        <taxon>Alteromonadales</taxon>
        <taxon>Shewanellaceae</taxon>
        <taxon>Shewanella</taxon>
    </lineage>
</organism>